<feature type="region of interest" description="Disordered" evidence="1">
    <location>
        <begin position="96"/>
        <end position="134"/>
    </location>
</feature>
<dbReference type="AlphaFoldDB" id="X6NU34"/>
<dbReference type="EMBL" id="ASPP01006020">
    <property type="protein sequence ID" value="ETO29511.1"/>
    <property type="molecule type" value="Genomic_DNA"/>
</dbReference>
<evidence type="ECO:0000256" key="1">
    <source>
        <dbReference type="SAM" id="MobiDB-lite"/>
    </source>
</evidence>
<comment type="caution">
    <text evidence="2">The sequence shown here is derived from an EMBL/GenBank/DDBJ whole genome shotgun (WGS) entry which is preliminary data.</text>
</comment>
<evidence type="ECO:0000313" key="2">
    <source>
        <dbReference type="EMBL" id="ETO29511.1"/>
    </source>
</evidence>
<feature type="compositionally biased region" description="Basic residues" evidence="1">
    <location>
        <begin position="102"/>
        <end position="123"/>
    </location>
</feature>
<evidence type="ECO:0000313" key="3">
    <source>
        <dbReference type="Proteomes" id="UP000023152"/>
    </source>
</evidence>
<protein>
    <submittedName>
        <fullName evidence="2">Uncharacterized protein</fullName>
    </submittedName>
</protein>
<gene>
    <name evidence="2" type="ORF">RFI_07608</name>
</gene>
<feature type="compositionally biased region" description="Basic and acidic residues" evidence="1">
    <location>
        <begin position="124"/>
        <end position="134"/>
    </location>
</feature>
<keyword evidence="3" id="KW-1185">Reference proteome</keyword>
<reference evidence="2 3" key="1">
    <citation type="journal article" date="2013" name="Curr. Biol.">
        <title>The Genome of the Foraminiferan Reticulomyxa filosa.</title>
        <authorList>
            <person name="Glockner G."/>
            <person name="Hulsmann N."/>
            <person name="Schleicher M."/>
            <person name="Noegel A.A."/>
            <person name="Eichinger L."/>
            <person name="Gallinger C."/>
            <person name="Pawlowski J."/>
            <person name="Sierra R."/>
            <person name="Euteneuer U."/>
            <person name="Pillet L."/>
            <person name="Moustafa A."/>
            <person name="Platzer M."/>
            <person name="Groth M."/>
            <person name="Szafranski K."/>
            <person name="Schliwa M."/>
        </authorList>
    </citation>
    <scope>NUCLEOTIDE SEQUENCE [LARGE SCALE GENOMIC DNA]</scope>
</reference>
<dbReference type="Proteomes" id="UP000023152">
    <property type="component" value="Unassembled WGS sequence"/>
</dbReference>
<name>X6NU34_RETFI</name>
<proteinExistence type="predicted"/>
<feature type="non-terminal residue" evidence="2">
    <location>
        <position position="167"/>
    </location>
</feature>
<accession>X6NU34</accession>
<organism evidence="2 3">
    <name type="scientific">Reticulomyxa filosa</name>
    <dbReference type="NCBI Taxonomy" id="46433"/>
    <lineage>
        <taxon>Eukaryota</taxon>
        <taxon>Sar</taxon>
        <taxon>Rhizaria</taxon>
        <taxon>Retaria</taxon>
        <taxon>Foraminifera</taxon>
        <taxon>Monothalamids</taxon>
        <taxon>Reticulomyxidae</taxon>
        <taxon>Reticulomyxa</taxon>
    </lineage>
</organism>
<sequence>MKIFNDSDQREYDQKCDKTEELGSIVTQSREPVENRTEKIDWLNLLHLSKRCLQQNVDGTDMKFILDHLPIRSEEEKENKCSKVLSNCQLTKTTSQIDTSKNRVKKKQKKRKKDEKRVKRRNKKMSEHEKQAIQESDNIKNIDQVYMEVSTRCNVALFFLRTCHWTQ</sequence>